<organism evidence="1 2">
    <name type="scientific">Thermogemmata fonticola</name>
    <dbReference type="NCBI Taxonomy" id="2755323"/>
    <lineage>
        <taxon>Bacteria</taxon>
        <taxon>Pseudomonadati</taxon>
        <taxon>Planctomycetota</taxon>
        <taxon>Planctomycetia</taxon>
        <taxon>Gemmatales</taxon>
        <taxon>Gemmataceae</taxon>
        <taxon>Thermogemmata</taxon>
    </lineage>
</organism>
<evidence type="ECO:0000313" key="2">
    <source>
        <dbReference type="Proteomes" id="UP000542342"/>
    </source>
</evidence>
<name>A0A7V8VB71_9BACT</name>
<accession>A0A7V8VB71</accession>
<dbReference type="Pfam" id="PF11604">
    <property type="entry name" value="CusF_Ec"/>
    <property type="match status" value="1"/>
</dbReference>
<sequence>MPKWIRWNQQAQWPGTLALILLLTAGNGCSPSSAPTSAAKLYEFRGKVLDVSIEKRTATIQHEDIPGLMPAMTMTFQAGEAVDLEGFQVGDVVHGQLAVRGRDYVIVHLQRLDGDTRKP</sequence>
<dbReference type="Gene3D" id="2.40.50.320">
    <property type="entry name" value="Copper binding periplasmic protein CusF"/>
    <property type="match status" value="1"/>
</dbReference>
<dbReference type="InterPro" id="IPR021647">
    <property type="entry name" value="CusF_Ec"/>
</dbReference>
<dbReference type="InterPro" id="IPR042230">
    <property type="entry name" value="CusF_sf"/>
</dbReference>
<dbReference type="EMBL" id="JACEFB010000001">
    <property type="protein sequence ID" value="MBA2224620.1"/>
    <property type="molecule type" value="Genomic_DNA"/>
</dbReference>
<dbReference type="Proteomes" id="UP000542342">
    <property type="component" value="Unassembled WGS sequence"/>
</dbReference>
<reference evidence="1 2" key="1">
    <citation type="submission" date="2020-07" db="EMBL/GenBank/DDBJ databases">
        <title>Thermogemmata thermophila gen. nov., sp. nov., a novel moderate thermophilic planctomycete from a Kamchatka hot spring.</title>
        <authorList>
            <person name="Elcheninov A.G."/>
            <person name="Podosokorskaya O.A."/>
            <person name="Kovaleva O.L."/>
            <person name="Novikov A."/>
            <person name="Bonch-Osmolovskaya E.A."/>
            <person name="Toshchakov S.V."/>
            <person name="Kublanov I.V."/>
        </authorList>
    </citation>
    <scope>NUCLEOTIDE SEQUENCE [LARGE SCALE GENOMIC DNA]</scope>
    <source>
        <strain evidence="1 2">2918</strain>
    </source>
</reference>
<proteinExistence type="predicted"/>
<dbReference type="AlphaFoldDB" id="A0A7V8VB71"/>
<evidence type="ECO:0000313" key="1">
    <source>
        <dbReference type="EMBL" id="MBA2224620.1"/>
    </source>
</evidence>
<dbReference type="RefSeq" id="WP_194536059.1">
    <property type="nucleotide sequence ID" value="NZ_JACEFB010000001.1"/>
</dbReference>
<gene>
    <name evidence="1" type="ORF">H0921_00415</name>
</gene>
<protein>
    <submittedName>
        <fullName evidence="1">Copper-binding protein</fullName>
    </submittedName>
</protein>
<comment type="caution">
    <text evidence="1">The sequence shown here is derived from an EMBL/GenBank/DDBJ whole genome shotgun (WGS) entry which is preliminary data.</text>
</comment>
<keyword evidence="2" id="KW-1185">Reference proteome</keyword>